<evidence type="ECO:0000256" key="13">
    <source>
        <dbReference type="SAM" id="Phobius"/>
    </source>
</evidence>
<comment type="similarity">
    <text evidence="3">Belongs to the ABC-3 integral membrane protein family.</text>
</comment>
<evidence type="ECO:0000256" key="6">
    <source>
        <dbReference type="ARBA" id="ARBA00022692"/>
    </source>
</evidence>
<dbReference type="PANTHER" id="PTHR30477">
    <property type="entry name" value="ABC-TRANSPORTER METAL-BINDING PROTEIN"/>
    <property type="match status" value="1"/>
</dbReference>
<protein>
    <recommendedName>
        <fullName evidence="12">High-affinity zinc uptake system membrane protein ZnuB</fullName>
    </recommendedName>
</protein>
<feature type="transmembrane region" description="Helical" evidence="13">
    <location>
        <begin position="35"/>
        <end position="65"/>
    </location>
</feature>
<dbReference type="Proteomes" id="UP001174909">
    <property type="component" value="Unassembled WGS sequence"/>
</dbReference>
<accession>A0AA35QRT0</accession>
<evidence type="ECO:0000256" key="2">
    <source>
        <dbReference type="ARBA" id="ARBA00004651"/>
    </source>
</evidence>
<comment type="caution">
    <text evidence="14">The sequence shown here is derived from an EMBL/GenBank/DDBJ whole genome shotgun (WGS) entry which is preliminary data.</text>
</comment>
<evidence type="ECO:0000256" key="4">
    <source>
        <dbReference type="ARBA" id="ARBA00022448"/>
    </source>
</evidence>
<dbReference type="SUPFAM" id="SSF81345">
    <property type="entry name" value="ABC transporter involved in vitamin B12 uptake, BtuC"/>
    <property type="match status" value="1"/>
</dbReference>
<organism evidence="14 15">
    <name type="scientific">Geodia barretti</name>
    <name type="common">Barrett's horny sponge</name>
    <dbReference type="NCBI Taxonomy" id="519541"/>
    <lineage>
        <taxon>Eukaryota</taxon>
        <taxon>Metazoa</taxon>
        <taxon>Porifera</taxon>
        <taxon>Demospongiae</taxon>
        <taxon>Heteroscleromorpha</taxon>
        <taxon>Tetractinellida</taxon>
        <taxon>Astrophorina</taxon>
        <taxon>Geodiidae</taxon>
        <taxon>Geodia</taxon>
    </lineage>
</organism>
<dbReference type="GO" id="GO:0006829">
    <property type="term" value="P:zinc ion transport"/>
    <property type="evidence" value="ECO:0007669"/>
    <property type="project" value="UniProtKB-KW"/>
</dbReference>
<comment type="subcellular location">
    <subcellularLocation>
        <location evidence="2">Cell membrane</location>
        <topology evidence="2">Multi-pass membrane protein</topology>
    </subcellularLocation>
</comment>
<dbReference type="GO" id="GO:0055085">
    <property type="term" value="P:transmembrane transport"/>
    <property type="evidence" value="ECO:0007669"/>
    <property type="project" value="InterPro"/>
</dbReference>
<evidence type="ECO:0000256" key="1">
    <source>
        <dbReference type="ARBA" id="ARBA00002313"/>
    </source>
</evidence>
<keyword evidence="8" id="KW-0864">Zinc transport</keyword>
<keyword evidence="11 13" id="KW-0472">Membrane</keyword>
<dbReference type="InterPro" id="IPR001626">
    <property type="entry name" value="ABC_TroCD"/>
</dbReference>
<keyword evidence="9 13" id="KW-1133">Transmembrane helix</keyword>
<feature type="transmembrane region" description="Helical" evidence="13">
    <location>
        <begin position="6"/>
        <end position="23"/>
    </location>
</feature>
<keyword evidence="15" id="KW-1185">Reference proteome</keyword>
<dbReference type="GO" id="GO:0043190">
    <property type="term" value="C:ATP-binding cassette (ABC) transporter complex"/>
    <property type="evidence" value="ECO:0007669"/>
    <property type="project" value="InterPro"/>
</dbReference>
<proteinExistence type="inferred from homology"/>
<dbReference type="Pfam" id="PF00950">
    <property type="entry name" value="ABC-3"/>
    <property type="match status" value="1"/>
</dbReference>
<name>A0AA35QRT0_GEOBA</name>
<feature type="transmembrane region" description="Helical" evidence="13">
    <location>
        <begin position="77"/>
        <end position="96"/>
    </location>
</feature>
<dbReference type="GO" id="GO:0010043">
    <property type="term" value="P:response to zinc ion"/>
    <property type="evidence" value="ECO:0007669"/>
    <property type="project" value="TreeGrafter"/>
</dbReference>
<evidence type="ECO:0000313" key="14">
    <source>
        <dbReference type="EMBL" id="CAI7989097.1"/>
    </source>
</evidence>
<evidence type="ECO:0000256" key="12">
    <source>
        <dbReference type="ARBA" id="ARBA00040080"/>
    </source>
</evidence>
<dbReference type="InterPro" id="IPR037294">
    <property type="entry name" value="ABC_BtuC-like"/>
</dbReference>
<dbReference type="AlphaFoldDB" id="A0AA35QRT0"/>
<evidence type="ECO:0000313" key="15">
    <source>
        <dbReference type="Proteomes" id="UP001174909"/>
    </source>
</evidence>
<keyword evidence="6 13" id="KW-0812">Transmembrane</keyword>
<keyword evidence="7" id="KW-0862">Zinc</keyword>
<evidence type="ECO:0000256" key="11">
    <source>
        <dbReference type="ARBA" id="ARBA00023136"/>
    </source>
</evidence>
<dbReference type="PANTHER" id="PTHR30477:SF23">
    <property type="entry name" value="HIGH-AFFINITY ZINC UPTAKE SYSTEM MEMBRANE PROTEIN ZNUB"/>
    <property type="match status" value="1"/>
</dbReference>
<evidence type="ECO:0000256" key="3">
    <source>
        <dbReference type="ARBA" id="ARBA00008034"/>
    </source>
</evidence>
<gene>
    <name evidence="14" type="ORF">GBAR_LOCUS123</name>
</gene>
<evidence type="ECO:0000256" key="8">
    <source>
        <dbReference type="ARBA" id="ARBA00022906"/>
    </source>
</evidence>
<evidence type="ECO:0000256" key="7">
    <source>
        <dbReference type="ARBA" id="ARBA00022833"/>
    </source>
</evidence>
<keyword evidence="10" id="KW-0406">Ion transport</keyword>
<keyword evidence="5" id="KW-1003">Cell membrane</keyword>
<sequence length="150" mass="15311">MLAGVGLAIVTGPTGCFVVWRRLAYFGETIAHSALLGVAVAIVLDIDLAIGIFAAASAVVLIMFFLERSDTLPTDTMLGLLAHGGLSLGLVVLAFFPSMRFDLHALLFGDILAVTRADLLVIWVGGAGCPGGAVVDLAPAAGGHGWPKAG</sequence>
<reference evidence="14" key="1">
    <citation type="submission" date="2023-03" db="EMBL/GenBank/DDBJ databases">
        <authorList>
            <person name="Steffen K."/>
            <person name="Cardenas P."/>
        </authorList>
    </citation>
    <scope>NUCLEOTIDE SEQUENCE</scope>
</reference>
<evidence type="ECO:0000256" key="5">
    <source>
        <dbReference type="ARBA" id="ARBA00022475"/>
    </source>
</evidence>
<keyword evidence="4" id="KW-0813">Transport</keyword>
<evidence type="ECO:0000256" key="9">
    <source>
        <dbReference type="ARBA" id="ARBA00022989"/>
    </source>
</evidence>
<dbReference type="EMBL" id="CASHTH010000019">
    <property type="protein sequence ID" value="CAI7989097.1"/>
    <property type="molecule type" value="Genomic_DNA"/>
</dbReference>
<evidence type="ECO:0000256" key="10">
    <source>
        <dbReference type="ARBA" id="ARBA00023065"/>
    </source>
</evidence>
<comment type="function">
    <text evidence="1">Involved in the high-affinity zinc uptake transport system.</text>
</comment>